<organism evidence="1 2">
    <name type="scientific">Linum tenue</name>
    <dbReference type="NCBI Taxonomy" id="586396"/>
    <lineage>
        <taxon>Eukaryota</taxon>
        <taxon>Viridiplantae</taxon>
        <taxon>Streptophyta</taxon>
        <taxon>Embryophyta</taxon>
        <taxon>Tracheophyta</taxon>
        <taxon>Spermatophyta</taxon>
        <taxon>Magnoliopsida</taxon>
        <taxon>eudicotyledons</taxon>
        <taxon>Gunneridae</taxon>
        <taxon>Pentapetalae</taxon>
        <taxon>rosids</taxon>
        <taxon>fabids</taxon>
        <taxon>Malpighiales</taxon>
        <taxon>Linaceae</taxon>
        <taxon>Linum</taxon>
    </lineage>
</organism>
<comment type="caution">
    <text evidence="1">The sequence shown here is derived from an EMBL/GenBank/DDBJ whole genome shotgun (WGS) entry which is preliminary data.</text>
</comment>
<dbReference type="AlphaFoldDB" id="A0AAV0KLI0"/>
<name>A0AAV0KLI0_9ROSI</name>
<dbReference type="EMBL" id="CAMGYJ010000005">
    <property type="protein sequence ID" value="CAI0421738.1"/>
    <property type="molecule type" value="Genomic_DNA"/>
</dbReference>
<evidence type="ECO:0000313" key="2">
    <source>
        <dbReference type="Proteomes" id="UP001154282"/>
    </source>
</evidence>
<gene>
    <name evidence="1" type="ORF">LITE_LOCUS18891</name>
</gene>
<evidence type="ECO:0000313" key="1">
    <source>
        <dbReference type="EMBL" id="CAI0421738.1"/>
    </source>
</evidence>
<accession>A0AAV0KLI0</accession>
<protein>
    <submittedName>
        <fullName evidence="1">Uncharacterized protein</fullName>
    </submittedName>
</protein>
<proteinExistence type="predicted"/>
<keyword evidence="2" id="KW-1185">Reference proteome</keyword>
<dbReference type="Proteomes" id="UP001154282">
    <property type="component" value="Unassembled WGS sequence"/>
</dbReference>
<reference evidence="1" key="1">
    <citation type="submission" date="2022-08" db="EMBL/GenBank/DDBJ databases">
        <authorList>
            <person name="Gutierrez-Valencia J."/>
        </authorList>
    </citation>
    <scope>NUCLEOTIDE SEQUENCE</scope>
</reference>
<sequence length="66" mass="7799">MSAFRLPQETCRHCNSQLYKFWWANQDKENGIHWISWSAVCQSKFASGLGFWDFNRFNVVLLAKQA</sequence>